<evidence type="ECO:0000313" key="8">
    <source>
        <dbReference type="Proteomes" id="UP001166251"/>
    </source>
</evidence>
<dbReference type="NCBIfam" id="TIGR01352">
    <property type="entry name" value="tonB_Cterm"/>
    <property type="match status" value="1"/>
</dbReference>
<dbReference type="EMBL" id="JAHZSS010000001">
    <property type="protein sequence ID" value="MBW8189486.1"/>
    <property type="molecule type" value="Genomic_DNA"/>
</dbReference>
<comment type="subcellular location">
    <subcellularLocation>
        <location evidence="1">Membrane</location>
        <topology evidence="1">Single-pass membrane protein</topology>
    </subcellularLocation>
</comment>
<evidence type="ECO:0000256" key="2">
    <source>
        <dbReference type="ARBA" id="ARBA00022692"/>
    </source>
</evidence>
<name>A0ABS7EAX5_9GAMM</name>
<keyword evidence="4" id="KW-0472">Membrane</keyword>
<feature type="chain" id="PRO_5045914732" evidence="5">
    <location>
        <begin position="20"/>
        <end position="464"/>
    </location>
</feature>
<keyword evidence="8" id="KW-1185">Reference proteome</keyword>
<sequence length="464" mass="51654">MTSKLVACLLGLCCLSAVANDFKTADQLYEEQRFDEALVAYRNLATIGDAYSQYQIGVMHLHGESVSTDYVQAIAWMQLAHHNAPELGIGQQIENVTAQLQQQGVVLDDVDSVTQSLLSQYGQRAVTDKFSPVFLADTNCEYQPSEWVKRASPKYPKSAIRQGRSGSVRLQYNISSEGYARDIQVLGTTHDAFIKPTVKVLTRWQQEPSAAPGLKLEDVQTKLDYRIGGTEADEDRVKKVIDQAVQKAESGDIVAQYELAKTISFWRTQLKGMGLELSNFKDANKWNHKAAEGGHPLARYELGKSMIHGKGCEVNIEAGLAWIRASAIAGYAPAKGELGKQLLNKPNANKAEAIQLLSEASQGGHYLSSMNLAWLLATSDDPKLRDGERALHELDRATNNYFDDVRILETKAAAYAAINDFDEAIDYQEDAIDQADDYDWEIPIMQQRLASYRAKQIWSGEYYQ</sequence>
<dbReference type="Pfam" id="PF03544">
    <property type="entry name" value="TonB_C"/>
    <property type="match status" value="1"/>
</dbReference>
<dbReference type="PROSITE" id="PS52015">
    <property type="entry name" value="TONB_CTD"/>
    <property type="match status" value="1"/>
</dbReference>
<protein>
    <submittedName>
        <fullName evidence="7">TonB family protein</fullName>
    </submittedName>
</protein>
<dbReference type="InterPro" id="IPR006260">
    <property type="entry name" value="TonB/TolA_C"/>
</dbReference>
<dbReference type="InterPro" id="IPR037682">
    <property type="entry name" value="TonB_C"/>
</dbReference>
<accession>A0ABS7EAX5</accession>
<dbReference type="Pfam" id="PF08238">
    <property type="entry name" value="Sel1"/>
    <property type="match status" value="4"/>
</dbReference>
<dbReference type="SMART" id="SM00671">
    <property type="entry name" value="SEL1"/>
    <property type="match status" value="3"/>
</dbReference>
<keyword evidence="2" id="KW-0812">Transmembrane</keyword>
<dbReference type="RefSeq" id="WP_220102173.1">
    <property type="nucleotide sequence ID" value="NZ_JAHZSS010000001.1"/>
</dbReference>
<dbReference type="Proteomes" id="UP001166251">
    <property type="component" value="Unassembled WGS sequence"/>
</dbReference>
<evidence type="ECO:0000313" key="7">
    <source>
        <dbReference type="EMBL" id="MBW8189486.1"/>
    </source>
</evidence>
<gene>
    <name evidence="7" type="ORF">K0504_00440</name>
</gene>
<dbReference type="PANTHER" id="PTHR11102:SF160">
    <property type="entry name" value="ERAD-ASSOCIATED E3 UBIQUITIN-PROTEIN LIGASE COMPONENT HRD3"/>
    <property type="match status" value="1"/>
</dbReference>
<dbReference type="Gene3D" id="3.30.1150.10">
    <property type="match status" value="1"/>
</dbReference>
<dbReference type="SUPFAM" id="SSF81901">
    <property type="entry name" value="HCP-like"/>
    <property type="match status" value="2"/>
</dbReference>
<evidence type="ECO:0000259" key="6">
    <source>
        <dbReference type="PROSITE" id="PS52015"/>
    </source>
</evidence>
<keyword evidence="5" id="KW-0732">Signal</keyword>
<dbReference type="InterPro" id="IPR006597">
    <property type="entry name" value="Sel1-like"/>
</dbReference>
<feature type="signal peptide" evidence="5">
    <location>
        <begin position="1"/>
        <end position="19"/>
    </location>
</feature>
<dbReference type="Gene3D" id="1.25.40.10">
    <property type="entry name" value="Tetratricopeptide repeat domain"/>
    <property type="match status" value="2"/>
</dbReference>
<dbReference type="PANTHER" id="PTHR11102">
    <property type="entry name" value="SEL-1-LIKE PROTEIN"/>
    <property type="match status" value="1"/>
</dbReference>
<comment type="caution">
    <text evidence="7">The sequence shown here is derived from an EMBL/GenBank/DDBJ whole genome shotgun (WGS) entry which is preliminary data.</text>
</comment>
<evidence type="ECO:0000256" key="3">
    <source>
        <dbReference type="ARBA" id="ARBA00022989"/>
    </source>
</evidence>
<proteinExistence type="predicted"/>
<evidence type="ECO:0000256" key="4">
    <source>
        <dbReference type="ARBA" id="ARBA00023136"/>
    </source>
</evidence>
<organism evidence="7 8">
    <name type="scientific">Neiella holothuriorum</name>
    <dbReference type="NCBI Taxonomy" id="2870530"/>
    <lineage>
        <taxon>Bacteria</taxon>
        <taxon>Pseudomonadati</taxon>
        <taxon>Pseudomonadota</taxon>
        <taxon>Gammaproteobacteria</taxon>
        <taxon>Alteromonadales</taxon>
        <taxon>Echinimonadaceae</taxon>
        <taxon>Neiella</taxon>
    </lineage>
</organism>
<keyword evidence="3" id="KW-1133">Transmembrane helix</keyword>
<dbReference type="SUPFAM" id="SSF74653">
    <property type="entry name" value="TolA/TonB C-terminal domain"/>
    <property type="match status" value="1"/>
</dbReference>
<dbReference type="InterPro" id="IPR050767">
    <property type="entry name" value="Sel1_AlgK"/>
</dbReference>
<feature type="domain" description="TonB C-terminal" evidence="6">
    <location>
        <begin position="140"/>
        <end position="234"/>
    </location>
</feature>
<evidence type="ECO:0000256" key="5">
    <source>
        <dbReference type="SAM" id="SignalP"/>
    </source>
</evidence>
<reference evidence="7" key="1">
    <citation type="submission" date="2021-07" db="EMBL/GenBank/DDBJ databases">
        <title>Neiella marina sp. nov., isolated from the intestinal content of sea cucumber Apostichopus japonicus.</title>
        <authorList>
            <person name="Bai X."/>
        </authorList>
    </citation>
    <scope>NUCLEOTIDE SEQUENCE</scope>
    <source>
        <strain evidence="7">126</strain>
    </source>
</reference>
<dbReference type="InterPro" id="IPR011990">
    <property type="entry name" value="TPR-like_helical_dom_sf"/>
</dbReference>
<evidence type="ECO:0000256" key="1">
    <source>
        <dbReference type="ARBA" id="ARBA00004167"/>
    </source>
</evidence>